<sequence length="273" mass="28071">MARIPNVLSIAGSDPSGGAGIQADLKSMSANGAYAMAAITALTAQNTQGVSGVESVAPAFIAAQIDAIFDDIRVDAVKIGMLGTAEIARIVARAIERHAPAIVVLDPVMIAKGGNPLITDETVEVIRTDLVPLSTMITPNIPEAAVLLTEAPIRESRRMEAAATRLLALGCRSALLKGGHLEDGEGSPDVLARPDGTHRFEGTRIATKNTHGTGCSLSSALAVQLALGFDAVEAVSRAKAYVSGAIAAADQLEVGSGHGPTHHFHAINPFPPL</sequence>
<dbReference type="EMBL" id="FWXR01000001">
    <property type="protein sequence ID" value="SMC34422.1"/>
    <property type="molecule type" value="Genomic_DNA"/>
</dbReference>
<dbReference type="GO" id="GO:0009229">
    <property type="term" value="P:thiamine diphosphate biosynthetic process"/>
    <property type="evidence" value="ECO:0007669"/>
    <property type="project" value="UniProtKB-UniPathway"/>
</dbReference>
<protein>
    <recommendedName>
        <fullName evidence="2">hydroxymethylpyrimidine kinase</fullName>
        <ecNumber evidence="2">2.7.1.49</ecNumber>
    </recommendedName>
</protein>
<comment type="pathway">
    <text evidence="1">Cofactor biosynthesis; thiamine diphosphate biosynthesis.</text>
</comment>
<dbReference type="GO" id="GO:0005524">
    <property type="term" value="F:ATP binding"/>
    <property type="evidence" value="ECO:0007669"/>
    <property type="project" value="UniProtKB-KW"/>
</dbReference>
<dbReference type="PANTHER" id="PTHR20858">
    <property type="entry name" value="PHOSPHOMETHYLPYRIMIDINE KINASE"/>
    <property type="match status" value="1"/>
</dbReference>
<feature type="domain" description="Pyridoxamine kinase/Phosphomethylpyrimidine kinase" evidence="7">
    <location>
        <begin position="14"/>
        <end position="262"/>
    </location>
</feature>
<proteinExistence type="predicted"/>
<keyword evidence="4" id="KW-0547">Nucleotide-binding</keyword>
<evidence type="ECO:0000259" key="7">
    <source>
        <dbReference type="Pfam" id="PF08543"/>
    </source>
</evidence>
<gene>
    <name evidence="8" type="ORF">SAMN06297251_101188</name>
</gene>
<keyword evidence="3" id="KW-0808">Transferase</keyword>
<keyword evidence="5 8" id="KW-0418">Kinase</keyword>
<evidence type="ECO:0000256" key="1">
    <source>
        <dbReference type="ARBA" id="ARBA00004948"/>
    </source>
</evidence>
<dbReference type="GO" id="GO:0008902">
    <property type="term" value="F:hydroxymethylpyrimidine kinase activity"/>
    <property type="evidence" value="ECO:0007669"/>
    <property type="project" value="UniProtKB-EC"/>
</dbReference>
<evidence type="ECO:0000256" key="3">
    <source>
        <dbReference type="ARBA" id="ARBA00022679"/>
    </source>
</evidence>
<evidence type="ECO:0000256" key="4">
    <source>
        <dbReference type="ARBA" id="ARBA00022741"/>
    </source>
</evidence>
<evidence type="ECO:0000256" key="6">
    <source>
        <dbReference type="ARBA" id="ARBA00022840"/>
    </source>
</evidence>
<dbReference type="Proteomes" id="UP000192656">
    <property type="component" value="Unassembled WGS sequence"/>
</dbReference>
<dbReference type="InterPro" id="IPR004399">
    <property type="entry name" value="HMP/HMP-P_kinase_dom"/>
</dbReference>
<keyword evidence="6" id="KW-0067">ATP-binding</keyword>
<dbReference type="STRING" id="937218.SAMN06297251_101188"/>
<dbReference type="InterPro" id="IPR029056">
    <property type="entry name" value="Ribokinase-like"/>
</dbReference>
<dbReference type="CDD" id="cd01169">
    <property type="entry name" value="HMPP_kinase"/>
    <property type="match status" value="1"/>
</dbReference>
<evidence type="ECO:0000256" key="2">
    <source>
        <dbReference type="ARBA" id="ARBA00012135"/>
    </source>
</evidence>
<name>A0A1W1YE46_9HYPH</name>
<evidence type="ECO:0000256" key="5">
    <source>
        <dbReference type="ARBA" id="ARBA00022777"/>
    </source>
</evidence>
<evidence type="ECO:0000313" key="9">
    <source>
        <dbReference type="Proteomes" id="UP000192656"/>
    </source>
</evidence>
<dbReference type="GO" id="GO:0008972">
    <property type="term" value="F:phosphomethylpyrimidine kinase activity"/>
    <property type="evidence" value="ECO:0007669"/>
    <property type="project" value="InterPro"/>
</dbReference>
<dbReference type="FunFam" id="3.40.1190.20:FF:000003">
    <property type="entry name" value="Phosphomethylpyrimidine kinase ThiD"/>
    <property type="match status" value="1"/>
</dbReference>
<dbReference type="OrthoDB" id="9810880at2"/>
<dbReference type="EC" id="2.7.1.49" evidence="2"/>
<dbReference type="UniPathway" id="UPA00060">
    <property type="reaction ID" value="UER00138"/>
</dbReference>
<dbReference type="Pfam" id="PF08543">
    <property type="entry name" value="Phos_pyr_kin"/>
    <property type="match status" value="1"/>
</dbReference>
<dbReference type="GO" id="GO:0005829">
    <property type="term" value="C:cytosol"/>
    <property type="evidence" value="ECO:0007669"/>
    <property type="project" value="TreeGrafter"/>
</dbReference>
<dbReference type="PANTHER" id="PTHR20858:SF17">
    <property type="entry name" value="HYDROXYMETHYLPYRIMIDINE_PHOSPHOMETHYLPYRIMIDINE KINASE THI20-RELATED"/>
    <property type="match status" value="1"/>
</dbReference>
<dbReference type="Gene3D" id="3.40.1190.20">
    <property type="match status" value="1"/>
</dbReference>
<dbReference type="SUPFAM" id="SSF53613">
    <property type="entry name" value="Ribokinase-like"/>
    <property type="match status" value="1"/>
</dbReference>
<dbReference type="RefSeq" id="WP_139798140.1">
    <property type="nucleotide sequence ID" value="NZ_FWXR01000001.1"/>
</dbReference>
<keyword evidence="9" id="KW-1185">Reference proteome</keyword>
<dbReference type="NCBIfam" id="TIGR00097">
    <property type="entry name" value="HMP-P_kinase"/>
    <property type="match status" value="1"/>
</dbReference>
<organism evidence="8 9">
    <name type="scientific">Fulvimarina manganoxydans</name>
    <dbReference type="NCBI Taxonomy" id="937218"/>
    <lineage>
        <taxon>Bacteria</taxon>
        <taxon>Pseudomonadati</taxon>
        <taxon>Pseudomonadota</taxon>
        <taxon>Alphaproteobacteria</taxon>
        <taxon>Hyphomicrobiales</taxon>
        <taxon>Aurantimonadaceae</taxon>
        <taxon>Fulvimarina</taxon>
    </lineage>
</organism>
<dbReference type="AlphaFoldDB" id="A0A1W1YE46"/>
<accession>A0A1W1YE46</accession>
<dbReference type="InterPro" id="IPR013749">
    <property type="entry name" value="PM/HMP-P_kinase-1"/>
</dbReference>
<evidence type="ECO:0000313" key="8">
    <source>
        <dbReference type="EMBL" id="SMC34422.1"/>
    </source>
</evidence>
<dbReference type="GO" id="GO:0009228">
    <property type="term" value="P:thiamine biosynthetic process"/>
    <property type="evidence" value="ECO:0007669"/>
    <property type="project" value="InterPro"/>
</dbReference>
<reference evidence="8 9" key="1">
    <citation type="submission" date="2017-04" db="EMBL/GenBank/DDBJ databases">
        <authorList>
            <person name="Afonso C.L."/>
            <person name="Miller P.J."/>
            <person name="Scott M.A."/>
            <person name="Spackman E."/>
            <person name="Goraichik I."/>
            <person name="Dimitrov K.M."/>
            <person name="Suarez D.L."/>
            <person name="Swayne D.E."/>
        </authorList>
    </citation>
    <scope>NUCLEOTIDE SEQUENCE [LARGE SCALE GENOMIC DNA]</scope>
    <source>
        <strain evidence="8 9">CGMCC 1.10972</strain>
    </source>
</reference>